<protein>
    <submittedName>
        <fullName evidence="1">Uncharacterized protein</fullName>
    </submittedName>
</protein>
<dbReference type="AlphaFoldDB" id="A0A6M3XBE8"/>
<reference evidence="1" key="1">
    <citation type="submission" date="2020-03" db="EMBL/GenBank/DDBJ databases">
        <title>The deep terrestrial virosphere.</title>
        <authorList>
            <person name="Holmfeldt K."/>
            <person name="Nilsson E."/>
            <person name="Simone D."/>
            <person name="Lopez-Fernandez M."/>
            <person name="Wu X."/>
            <person name="de Brujin I."/>
            <person name="Lundin D."/>
            <person name="Andersson A."/>
            <person name="Bertilsson S."/>
            <person name="Dopson M."/>
        </authorList>
    </citation>
    <scope>NUCLEOTIDE SEQUENCE</scope>
    <source>
        <strain evidence="1">TM448B00361</strain>
    </source>
</reference>
<dbReference type="InterPro" id="IPR012334">
    <property type="entry name" value="Pectin_lyas_fold"/>
</dbReference>
<dbReference type="EMBL" id="MT144615">
    <property type="protein sequence ID" value="QJH95220.1"/>
    <property type="molecule type" value="Genomic_DNA"/>
</dbReference>
<proteinExistence type="predicted"/>
<name>A0A6M3XBE8_9ZZZZ</name>
<accession>A0A6M3XBE8</accession>
<evidence type="ECO:0000313" key="1">
    <source>
        <dbReference type="EMBL" id="QJH95220.1"/>
    </source>
</evidence>
<sequence length="736" mass="76742">MAALPENDRIAGPFIAVAGQTDFPADFPLIRVEGLRARIERGATVLELAGDDLSAVDEGPEGFTCRLIVPGLAGDRCWIYSRLPAARLRQHTPNGAVRTPTLEGDAVEAQAQLQELARDMGRSVMVPIGEVPMTQAELIAMTAENVALAEAARQVAEQAGAQAAAGAEAVAAGVEGAIAARDEAEAARDGALTAADARIDARTTGYSRTLLAMVSAAAALTNLGAASNDLTNTSVLYRGVTRPASELVVGGAVDATIPILKARLVPGWDGDDAPAMNAVLAVQSDVLITPLLSALYLKTTVLAPLSNTRLVATGGLQGVPWIRDATHGGSTLVVGSPDGSGPGAGACHLDNLWFVHPDRLGFVTKNLDGTDHALPNLLNGGQSHIEVHGAQNGYARVGGYGCVHFASTFGGAGMLWDNPFLFGGVWDPDNALAQEAISQFRLAYSAIYGHGTNHALRTPHLYGGNATAQATATPLVTVPLRRSVTIGNKTVQSSRRIGPKYGVLIESCEDFEMSGGFSAGYAVANVAYLPVSADSYSCNVIIKDHKMDESNVYGVYARRPSSGVGRLDTLKIQGCTFNGQLIGERAIFIDGDNGLFAVQRLEIKDNVFRAYLGGVIKLTGADGGELSGNTYSGYNASANETSTGGSSGTCAILLDGLTRNMKIERETFAGGINFDTETNAADAYGVSPNGTQWGLIDGTPSGNNNRYYRLRARKIDGVEAWGIAGGGRVLGGVEDA</sequence>
<gene>
    <name evidence="1" type="ORF">TM448B00361_0009</name>
</gene>
<dbReference type="Gene3D" id="2.160.20.10">
    <property type="entry name" value="Single-stranded right-handed beta-helix, Pectin lyase-like"/>
    <property type="match status" value="1"/>
</dbReference>
<organism evidence="1">
    <name type="scientific">viral metagenome</name>
    <dbReference type="NCBI Taxonomy" id="1070528"/>
    <lineage>
        <taxon>unclassified sequences</taxon>
        <taxon>metagenomes</taxon>
        <taxon>organismal metagenomes</taxon>
    </lineage>
</organism>